<proteinExistence type="predicted"/>
<dbReference type="Gene3D" id="2.30.40.10">
    <property type="entry name" value="Urease, subunit C, domain 1"/>
    <property type="match status" value="1"/>
</dbReference>
<evidence type="ECO:0000313" key="7">
    <source>
        <dbReference type="EMBL" id="KIV83643.1"/>
    </source>
</evidence>
<comment type="cofactor">
    <cofactor evidence="1">
        <name>Zn(2+)</name>
        <dbReference type="ChEBI" id="CHEBI:29105"/>
    </cofactor>
</comment>
<dbReference type="SUPFAM" id="SSF51338">
    <property type="entry name" value="Composite domain of metallo-dependent hydrolases"/>
    <property type="match status" value="1"/>
</dbReference>
<dbReference type="PANTHER" id="PTHR11271">
    <property type="entry name" value="GUANINE DEAMINASE"/>
    <property type="match status" value="1"/>
</dbReference>
<keyword evidence="3" id="KW-0378">Hydrolase</keyword>
<dbReference type="Gene3D" id="3.20.20.140">
    <property type="entry name" value="Metal-dependent hydrolases"/>
    <property type="match status" value="1"/>
</dbReference>
<dbReference type="GO" id="GO:0008270">
    <property type="term" value="F:zinc ion binding"/>
    <property type="evidence" value="ECO:0007669"/>
    <property type="project" value="TreeGrafter"/>
</dbReference>
<dbReference type="AlphaFoldDB" id="A0A0D1ZA42"/>
<evidence type="ECO:0000256" key="1">
    <source>
        <dbReference type="ARBA" id="ARBA00001947"/>
    </source>
</evidence>
<evidence type="ECO:0000256" key="4">
    <source>
        <dbReference type="ARBA" id="ARBA00022833"/>
    </source>
</evidence>
<dbReference type="OrthoDB" id="194468at2759"/>
<evidence type="ECO:0000313" key="8">
    <source>
        <dbReference type="Proteomes" id="UP000053599"/>
    </source>
</evidence>
<dbReference type="PANTHER" id="PTHR11271:SF6">
    <property type="entry name" value="GUANINE DEAMINASE"/>
    <property type="match status" value="1"/>
</dbReference>
<name>A0A0D1ZA42_9EURO</name>
<dbReference type="InterPro" id="IPR011059">
    <property type="entry name" value="Metal-dep_hydrolase_composite"/>
</dbReference>
<keyword evidence="2" id="KW-0479">Metal-binding</keyword>
<dbReference type="InterPro" id="IPR006680">
    <property type="entry name" value="Amidohydro-rel"/>
</dbReference>
<dbReference type="GO" id="GO:0046098">
    <property type="term" value="P:guanine metabolic process"/>
    <property type="evidence" value="ECO:0007669"/>
    <property type="project" value="TreeGrafter"/>
</dbReference>
<dbReference type="InterPro" id="IPR032466">
    <property type="entry name" value="Metal_Hydrolase"/>
</dbReference>
<protein>
    <submittedName>
        <fullName evidence="7">Guanine deaminase</fullName>
    </submittedName>
</protein>
<dbReference type="Pfam" id="PF01979">
    <property type="entry name" value="Amidohydro_1"/>
    <property type="match status" value="1"/>
</dbReference>
<evidence type="ECO:0000259" key="6">
    <source>
        <dbReference type="Pfam" id="PF01979"/>
    </source>
</evidence>
<reference evidence="7 8" key="1">
    <citation type="submission" date="2015-01" db="EMBL/GenBank/DDBJ databases">
        <title>The Genome Sequence of Exophiala sideris CBS121828.</title>
        <authorList>
            <consortium name="The Broad Institute Genomics Platform"/>
            <person name="Cuomo C."/>
            <person name="de Hoog S."/>
            <person name="Gorbushina A."/>
            <person name="Stielow B."/>
            <person name="Teixiera M."/>
            <person name="Abouelleil A."/>
            <person name="Chapman S.B."/>
            <person name="Priest M."/>
            <person name="Young S.K."/>
            <person name="Wortman J."/>
            <person name="Nusbaum C."/>
            <person name="Birren B."/>
        </authorList>
    </citation>
    <scope>NUCLEOTIDE SEQUENCE [LARGE SCALE GENOMIC DNA]</scope>
    <source>
        <strain evidence="7 8">CBS 121828</strain>
    </source>
</reference>
<organism evidence="7 8">
    <name type="scientific">Exophiala sideris</name>
    <dbReference type="NCBI Taxonomy" id="1016849"/>
    <lineage>
        <taxon>Eukaryota</taxon>
        <taxon>Fungi</taxon>
        <taxon>Dikarya</taxon>
        <taxon>Ascomycota</taxon>
        <taxon>Pezizomycotina</taxon>
        <taxon>Eurotiomycetes</taxon>
        <taxon>Chaetothyriomycetidae</taxon>
        <taxon>Chaetothyriales</taxon>
        <taxon>Herpotrichiellaceae</taxon>
        <taxon>Exophiala</taxon>
    </lineage>
</organism>
<dbReference type="GO" id="GO:0008892">
    <property type="term" value="F:guanine deaminase activity"/>
    <property type="evidence" value="ECO:0007669"/>
    <property type="project" value="TreeGrafter"/>
</dbReference>
<evidence type="ECO:0000256" key="5">
    <source>
        <dbReference type="SAM" id="SignalP"/>
    </source>
</evidence>
<dbReference type="SUPFAM" id="SSF51556">
    <property type="entry name" value="Metallo-dependent hydrolases"/>
    <property type="match status" value="1"/>
</dbReference>
<dbReference type="Proteomes" id="UP000053599">
    <property type="component" value="Unassembled WGS sequence"/>
</dbReference>
<feature type="signal peptide" evidence="5">
    <location>
        <begin position="1"/>
        <end position="16"/>
    </location>
</feature>
<dbReference type="GO" id="GO:0005829">
    <property type="term" value="C:cytosol"/>
    <property type="evidence" value="ECO:0007669"/>
    <property type="project" value="TreeGrafter"/>
</dbReference>
<dbReference type="STRING" id="1016849.A0A0D1ZA42"/>
<dbReference type="InterPro" id="IPR051607">
    <property type="entry name" value="Metallo-dep_hydrolases"/>
</dbReference>
<keyword evidence="5" id="KW-0732">Signal</keyword>
<evidence type="ECO:0000256" key="3">
    <source>
        <dbReference type="ARBA" id="ARBA00022801"/>
    </source>
</evidence>
<dbReference type="HOGENOM" id="CLU_012358_0_0_1"/>
<sequence length="507" mass="54479">MRGFLVGLFLAAAATASPWGPSASWESWTTSSSSSASPSASPSGSTQQVFFGRFISTPSPDELAINTGAVLVTSSDGRGTIQNAVWNVTDAQTALSYLGVDASVPVIYAADDGFFFPGFIDSHIHAPQYPNLGLFEGTLLDWLQKYTYPMESSLSTTNSPLYANSTTPPDPYARAHEVYTHVVASTLAHGTTTASYFATVDVGATNILAELALSMGQRAYIGRTCQDNTDNNPWYYRDNSTAEAIANTWSSIKYIQSLDPSGDLVAPIVTPRFAPGVTNESMTVLGQIANETNLRLQMHISENVREVALVAQMYPDQSSYAGVYDAHNLLTDRTVLAHGVHLTDDEMDLIAARGSGVSHCPASNSALGSGIAQVRRMLAKGVKVGLGTDTAGGYNPSVLESVRQAFLVSRELSFLANDDRTLDVPTTMALWLGTMGGAKVVSMEGRLGGFEPGMLWDVQEIALDAEGTDVDIFGWETWTERVSKWVWNGGRSNVNRVWVGGRLVSQR</sequence>
<gene>
    <name evidence="7" type="ORF">PV11_05647</name>
</gene>
<evidence type="ECO:0000256" key="2">
    <source>
        <dbReference type="ARBA" id="ARBA00022723"/>
    </source>
</evidence>
<accession>A0A0D1ZA42</accession>
<keyword evidence="4" id="KW-0862">Zinc</keyword>
<feature type="chain" id="PRO_5002252629" evidence="5">
    <location>
        <begin position="17"/>
        <end position="507"/>
    </location>
</feature>
<feature type="domain" description="Amidohydrolase-related" evidence="6">
    <location>
        <begin position="116"/>
        <end position="504"/>
    </location>
</feature>
<dbReference type="EMBL" id="KN846952">
    <property type="protein sequence ID" value="KIV83643.1"/>
    <property type="molecule type" value="Genomic_DNA"/>
</dbReference>